<proteinExistence type="predicted"/>
<keyword evidence="2" id="KW-1185">Reference proteome</keyword>
<evidence type="ECO:0000313" key="1">
    <source>
        <dbReference type="EMBL" id="GAA1509066.1"/>
    </source>
</evidence>
<protein>
    <submittedName>
        <fullName evidence="1">Uncharacterized protein</fullName>
    </submittedName>
</protein>
<gene>
    <name evidence="1" type="ORF">GCM10009788_11720</name>
</gene>
<organism evidence="1 2">
    <name type="scientific">Nocardioides humi</name>
    <dbReference type="NCBI Taxonomy" id="449461"/>
    <lineage>
        <taxon>Bacteria</taxon>
        <taxon>Bacillati</taxon>
        <taxon>Actinomycetota</taxon>
        <taxon>Actinomycetes</taxon>
        <taxon>Propionibacteriales</taxon>
        <taxon>Nocardioidaceae</taxon>
        <taxon>Nocardioides</taxon>
    </lineage>
</organism>
<sequence>MRVGEADPLPLVCGECAGAADERTIRRPPLASVRKKAGSAAQARRYGAARLRSHNCHSGWASHAVVRGCNP</sequence>
<name>A0ABN2A2A0_9ACTN</name>
<dbReference type="EMBL" id="BAAAOR010000008">
    <property type="protein sequence ID" value="GAA1509066.1"/>
    <property type="molecule type" value="Genomic_DNA"/>
</dbReference>
<reference evidence="1 2" key="1">
    <citation type="journal article" date="2019" name="Int. J. Syst. Evol. Microbiol.">
        <title>The Global Catalogue of Microorganisms (GCM) 10K type strain sequencing project: providing services to taxonomists for standard genome sequencing and annotation.</title>
        <authorList>
            <consortium name="The Broad Institute Genomics Platform"/>
            <consortium name="The Broad Institute Genome Sequencing Center for Infectious Disease"/>
            <person name="Wu L."/>
            <person name="Ma J."/>
        </authorList>
    </citation>
    <scope>NUCLEOTIDE SEQUENCE [LARGE SCALE GENOMIC DNA]</scope>
    <source>
        <strain evidence="1 2">JCM 14942</strain>
    </source>
</reference>
<accession>A0ABN2A2A0</accession>
<comment type="caution">
    <text evidence="1">The sequence shown here is derived from an EMBL/GenBank/DDBJ whole genome shotgun (WGS) entry which is preliminary data.</text>
</comment>
<evidence type="ECO:0000313" key="2">
    <source>
        <dbReference type="Proteomes" id="UP001500842"/>
    </source>
</evidence>
<dbReference type="Proteomes" id="UP001500842">
    <property type="component" value="Unassembled WGS sequence"/>
</dbReference>